<reference evidence="1" key="2">
    <citation type="journal article" date="2021" name="Genome Biol. Evol.">
        <title>Developing a high-quality reference genome for a parasitic bivalve with doubly uniparental inheritance (Bivalvia: Unionida).</title>
        <authorList>
            <person name="Smith C.H."/>
        </authorList>
    </citation>
    <scope>NUCLEOTIDE SEQUENCE</scope>
    <source>
        <strain evidence="1">CHS0354</strain>
        <tissue evidence="1">Mantle</tissue>
    </source>
</reference>
<accession>A0AAE0VTH6</accession>
<organism evidence="1 2">
    <name type="scientific">Potamilus streckersoni</name>
    <dbReference type="NCBI Taxonomy" id="2493646"/>
    <lineage>
        <taxon>Eukaryota</taxon>
        <taxon>Metazoa</taxon>
        <taxon>Spiralia</taxon>
        <taxon>Lophotrochozoa</taxon>
        <taxon>Mollusca</taxon>
        <taxon>Bivalvia</taxon>
        <taxon>Autobranchia</taxon>
        <taxon>Heteroconchia</taxon>
        <taxon>Palaeoheterodonta</taxon>
        <taxon>Unionida</taxon>
        <taxon>Unionoidea</taxon>
        <taxon>Unionidae</taxon>
        <taxon>Ambleminae</taxon>
        <taxon>Lampsilini</taxon>
        <taxon>Potamilus</taxon>
    </lineage>
</organism>
<name>A0AAE0VTH6_9BIVA</name>
<keyword evidence="2" id="KW-1185">Reference proteome</keyword>
<dbReference type="AlphaFoldDB" id="A0AAE0VTH6"/>
<sequence length="65" mass="7436">MPAEEAKKRRVMSSNIHYQIWKTVGKHKQTKAIPNEYLEDRMAMLETILQRLVACTGARGGTYQG</sequence>
<evidence type="ECO:0000313" key="1">
    <source>
        <dbReference type="EMBL" id="KAK3588435.1"/>
    </source>
</evidence>
<reference evidence="1" key="3">
    <citation type="submission" date="2023-05" db="EMBL/GenBank/DDBJ databases">
        <authorList>
            <person name="Smith C.H."/>
        </authorList>
    </citation>
    <scope>NUCLEOTIDE SEQUENCE</scope>
    <source>
        <strain evidence="1">CHS0354</strain>
        <tissue evidence="1">Mantle</tissue>
    </source>
</reference>
<protein>
    <submittedName>
        <fullName evidence="1">Uncharacterized protein</fullName>
    </submittedName>
</protein>
<gene>
    <name evidence="1" type="ORF">CHS0354_005525</name>
</gene>
<reference evidence="1" key="1">
    <citation type="journal article" date="2021" name="Genome Biol. Evol.">
        <title>A High-Quality Reference Genome for a Parasitic Bivalve with Doubly Uniparental Inheritance (Bivalvia: Unionida).</title>
        <authorList>
            <person name="Smith C.H."/>
        </authorList>
    </citation>
    <scope>NUCLEOTIDE SEQUENCE</scope>
    <source>
        <strain evidence="1">CHS0354</strain>
    </source>
</reference>
<evidence type="ECO:0000313" key="2">
    <source>
        <dbReference type="Proteomes" id="UP001195483"/>
    </source>
</evidence>
<dbReference type="EMBL" id="JAEAOA010000390">
    <property type="protein sequence ID" value="KAK3588435.1"/>
    <property type="molecule type" value="Genomic_DNA"/>
</dbReference>
<comment type="caution">
    <text evidence="1">The sequence shown here is derived from an EMBL/GenBank/DDBJ whole genome shotgun (WGS) entry which is preliminary data.</text>
</comment>
<proteinExistence type="predicted"/>
<dbReference type="Proteomes" id="UP001195483">
    <property type="component" value="Unassembled WGS sequence"/>
</dbReference>